<dbReference type="EC" id="5.3.4.1" evidence="4"/>
<keyword evidence="5" id="KW-0256">Endoplasmic reticulum</keyword>
<keyword evidence="10" id="KW-1185">Reference proteome</keyword>
<dbReference type="CDD" id="cd02995">
    <property type="entry name" value="PDI_a_PDI_a'_C"/>
    <property type="match status" value="1"/>
</dbReference>
<sequence length="91" mass="10129">MGGKIEPYMKSEPIPESQGDVKVVVARSFKEMVMDVKKDVLIEFYAPWCGHCKALAPKYDELGEKLAKEDVVIAKMDATANDVPPLFEVRG</sequence>
<dbReference type="SUPFAM" id="SSF52833">
    <property type="entry name" value="Thioredoxin-like"/>
    <property type="match status" value="1"/>
</dbReference>
<comment type="similarity">
    <text evidence="3">Belongs to the protein disulfide isomerase family.</text>
</comment>
<dbReference type="PROSITE" id="PS51352">
    <property type="entry name" value="THIOREDOXIN_2"/>
    <property type="match status" value="1"/>
</dbReference>
<dbReference type="EMBL" id="UYRR01009176">
    <property type="protein sequence ID" value="VDK24757.1"/>
    <property type="molecule type" value="Genomic_DNA"/>
</dbReference>
<dbReference type="Pfam" id="PF00085">
    <property type="entry name" value="Thioredoxin"/>
    <property type="match status" value="1"/>
</dbReference>
<dbReference type="Gene3D" id="3.40.30.10">
    <property type="entry name" value="Glutaredoxin"/>
    <property type="match status" value="1"/>
</dbReference>
<protein>
    <recommendedName>
        <fullName evidence="4">protein disulfide-isomerase</fullName>
        <ecNumber evidence="4">5.3.4.1</ecNumber>
    </recommendedName>
</protein>
<evidence type="ECO:0000256" key="5">
    <source>
        <dbReference type="ARBA" id="ARBA00022824"/>
    </source>
</evidence>
<evidence type="ECO:0000256" key="7">
    <source>
        <dbReference type="ARBA" id="ARBA00023284"/>
    </source>
</evidence>
<evidence type="ECO:0000256" key="6">
    <source>
        <dbReference type="ARBA" id="ARBA00023235"/>
    </source>
</evidence>
<proteinExistence type="inferred from homology"/>
<dbReference type="PANTHER" id="PTHR18929:SF132">
    <property type="entry name" value="PROTEIN DISULFIDE-ISOMERASE A3"/>
    <property type="match status" value="1"/>
</dbReference>
<comment type="subcellular location">
    <subcellularLocation>
        <location evidence="2">Endoplasmic reticulum lumen</location>
    </subcellularLocation>
</comment>
<dbReference type="GO" id="GO:0005788">
    <property type="term" value="C:endoplasmic reticulum lumen"/>
    <property type="evidence" value="ECO:0007669"/>
    <property type="project" value="UniProtKB-SubCell"/>
</dbReference>
<dbReference type="InterPro" id="IPR013766">
    <property type="entry name" value="Thioredoxin_domain"/>
</dbReference>
<dbReference type="PROSITE" id="PS00194">
    <property type="entry name" value="THIOREDOXIN_1"/>
    <property type="match status" value="1"/>
</dbReference>
<dbReference type="InterPro" id="IPR017937">
    <property type="entry name" value="Thioredoxin_CS"/>
</dbReference>
<evidence type="ECO:0000313" key="10">
    <source>
        <dbReference type="Proteomes" id="UP000267096"/>
    </source>
</evidence>
<dbReference type="InterPro" id="IPR036249">
    <property type="entry name" value="Thioredoxin-like_sf"/>
</dbReference>
<evidence type="ECO:0000256" key="1">
    <source>
        <dbReference type="ARBA" id="ARBA00001182"/>
    </source>
</evidence>
<name>A0A3P6NTK3_ANISI</name>
<comment type="catalytic activity">
    <reaction evidence="1">
        <text>Catalyzes the rearrangement of -S-S- bonds in proteins.</text>
        <dbReference type="EC" id="5.3.4.1"/>
    </reaction>
</comment>
<dbReference type="GO" id="GO:0006457">
    <property type="term" value="P:protein folding"/>
    <property type="evidence" value="ECO:0007669"/>
    <property type="project" value="TreeGrafter"/>
</dbReference>
<dbReference type="GO" id="GO:0034976">
    <property type="term" value="P:response to endoplasmic reticulum stress"/>
    <property type="evidence" value="ECO:0007669"/>
    <property type="project" value="TreeGrafter"/>
</dbReference>
<evidence type="ECO:0000313" key="9">
    <source>
        <dbReference type="EMBL" id="VDK24757.1"/>
    </source>
</evidence>
<dbReference type="AlphaFoldDB" id="A0A3P6NTK3"/>
<dbReference type="PANTHER" id="PTHR18929">
    <property type="entry name" value="PROTEIN DISULFIDE ISOMERASE"/>
    <property type="match status" value="1"/>
</dbReference>
<evidence type="ECO:0000256" key="3">
    <source>
        <dbReference type="ARBA" id="ARBA00006347"/>
    </source>
</evidence>
<gene>
    <name evidence="9" type="ORF">ASIM_LOCUS4939</name>
</gene>
<evidence type="ECO:0000259" key="8">
    <source>
        <dbReference type="PROSITE" id="PS51352"/>
    </source>
</evidence>
<accession>A0A3P6NTK3</accession>
<feature type="domain" description="Thioredoxin" evidence="8">
    <location>
        <begin position="1"/>
        <end position="91"/>
    </location>
</feature>
<dbReference type="Proteomes" id="UP000267096">
    <property type="component" value="Unassembled WGS sequence"/>
</dbReference>
<dbReference type="GO" id="GO:0003756">
    <property type="term" value="F:protein disulfide isomerase activity"/>
    <property type="evidence" value="ECO:0007669"/>
    <property type="project" value="UniProtKB-EC"/>
</dbReference>
<evidence type="ECO:0000256" key="2">
    <source>
        <dbReference type="ARBA" id="ARBA00004319"/>
    </source>
</evidence>
<keyword evidence="7" id="KW-0676">Redox-active center</keyword>
<reference evidence="9 10" key="1">
    <citation type="submission" date="2018-11" db="EMBL/GenBank/DDBJ databases">
        <authorList>
            <consortium name="Pathogen Informatics"/>
        </authorList>
    </citation>
    <scope>NUCLEOTIDE SEQUENCE [LARGE SCALE GENOMIC DNA]</scope>
</reference>
<keyword evidence="6" id="KW-0413">Isomerase</keyword>
<organism evidence="9 10">
    <name type="scientific">Anisakis simplex</name>
    <name type="common">Herring worm</name>
    <dbReference type="NCBI Taxonomy" id="6269"/>
    <lineage>
        <taxon>Eukaryota</taxon>
        <taxon>Metazoa</taxon>
        <taxon>Ecdysozoa</taxon>
        <taxon>Nematoda</taxon>
        <taxon>Chromadorea</taxon>
        <taxon>Rhabditida</taxon>
        <taxon>Spirurina</taxon>
        <taxon>Ascaridomorpha</taxon>
        <taxon>Ascaridoidea</taxon>
        <taxon>Anisakidae</taxon>
        <taxon>Anisakis</taxon>
        <taxon>Anisakis simplex complex</taxon>
    </lineage>
</organism>
<dbReference type="OrthoDB" id="427280at2759"/>
<evidence type="ECO:0000256" key="4">
    <source>
        <dbReference type="ARBA" id="ARBA00012723"/>
    </source>
</evidence>